<dbReference type="GO" id="GO:0047631">
    <property type="term" value="F:ADP-ribose diphosphatase activity"/>
    <property type="evidence" value="ECO:0007669"/>
    <property type="project" value="TreeGrafter"/>
</dbReference>
<dbReference type="AlphaFoldDB" id="A0A399SRN2"/>
<evidence type="ECO:0000256" key="1">
    <source>
        <dbReference type="SAM" id="SignalP"/>
    </source>
</evidence>
<evidence type="ECO:0000313" key="3">
    <source>
        <dbReference type="EMBL" id="RIJ46460.1"/>
    </source>
</evidence>
<dbReference type="PANTHER" id="PTHR16509">
    <property type="match status" value="1"/>
</dbReference>
<evidence type="ECO:0000313" key="4">
    <source>
        <dbReference type="Proteomes" id="UP000265926"/>
    </source>
</evidence>
<dbReference type="GO" id="GO:0047734">
    <property type="term" value="F:CDP-glycerol diphosphatase activity"/>
    <property type="evidence" value="ECO:0007669"/>
    <property type="project" value="TreeGrafter"/>
</dbReference>
<gene>
    <name evidence="3" type="ORF">D1614_18790</name>
</gene>
<dbReference type="PANTHER" id="PTHR16509:SF1">
    <property type="entry name" value="MANGANESE-DEPENDENT ADP-RIBOSE_CDP-ALCOHOL DIPHOSPHATASE"/>
    <property type="match status" value="1"/>
</dbReference>
<keyword evidence="4" id="KW-1185">Reference proteome</keyword>
<reference evidence="3 4" key="1">
    <citation type="submission" date="2018-08" db="EMBL/GenBank/DDBJ databases">
        <title>Pallidiluteibacterium maritimus gen. nov., sp. nov., isolated from coastal sediment.</title>
        <authorList>
            <person name="Zhou L.Y."/>
        </authorList>
    </citation>
    <scope>NUCLEOTIDE SEQUENCE [LARGE SCALE GENOMIC DNA]</scope>
    <source>
        <strain evidence="3 4">XSD2</strain>
    </source>
</reference>
<evidence type="ECO:0000259" key="2">
    <source>
        <dbReference type="Pfam" id="PF00149"/>
    </source>
</evidence>
<feature type="signal peptide" evidence="1">
    <location>
        <begin position="1"/>
        <end position="23"/>
    </location>
</feature>
<comment type="caution">
    <text evidence="3">The sequence shown here is derived from an EMBL/GenBank/DDBJ whole genome shotgun (WGS) entry which is preliminary data.</text>
</comment>
<proteinExistence type="predicted"/>
<dbReference type="GO" id="GO:0008663">
    <property type="term" value="F:2',3'-cyclic-nucleotide 2'-phosphodiesterase activity"/>
    <property type="evidence" value="ECO:0007669"/>
    <property type="project" value="TreeGrafter"/>
</dbReference>
<dbReference type="RefSeq" id="WP_119439526.1">
    <property type="nucleotide sequence ID" value="NZ_QWGR01000014.1"/>
</dbReference>
<dbReference type="OrthoDB" id="9816081at2"/>
<dbReference type="GO" id="GO:0030145">
    <property type="term" value="F:manganese ion binding"/>
    <property type="evidence" value="ECO:0007669"/>
    <property type="project" value="TreeGrafter"/>
</dbReference>
<dbReference type="InterPro" id="IPR004843">
    <property type="entry name" value="Calcineurin-like_PHP"/>
</dbReference>
<dbReference type="Proteomes" id="UP000265926">
    <property type="component" value="Unassembled WGS sequence"/>
</dbReference>
<dbReference type="SUPFAM" id="SSF56300">
    <property type="entry name" value="Metallo-dependent phosphatases"/>
    <property type="match status" value="1"/>
</dbReference>
<keyword evidence="1" id="KW-0732">Signal</keyword>
<dbReference type="InterPro" id="IPR029052">
    <property type="entry name" value="Metallo-depent_PP-like"/>
</dbReference>
<feature type="domain" description="Calcineurin-like phosphoesterase" evidence="2">
    <location>
        <begin position="39"/>
        <end position="256"/>
    </location>
</feature>
<feature type="chain" id="PRO_5017324126" description="Calcineurin-like phosphoesterase domain-containing protein" evidence="1">
    <location>
        <begin position="24"/>
        <end position="307"/>
    </location>
</feature>
<dbReference type="Gene3D" id="3.60.21.10">
    <property type="match status" value="1"/>
</dbReference>
<organism evidence="3 4">
    <name type="scientific">Maribellus luteus</name>
    <dbReference type="NCBI Taxonomy" id="2305463"/>
    <lineage>
        <taxon>Bacteria</taxon>
        <taxon>Pseudomonadati</taxon>
        <taxon>Bacteroidota</taxon>
        <taxon>Bacteroidia</taxon>
        <taxon>Marinilabiliales</taxon>
        <taxon>Prolixibacteraceae</taxon>
        <taxon>Maribellus</taxon>
    </lineage>
</organism>
<protein>
    <recommendedName>
        <fullName evidence="2">Calcineurin-like phosphoesterase domain-containing protein</fullName>
    </recommendedName>
</protein>
<dbReference type="EMBL" id="QWGR01000014">
    <property type="protein sequence ID" value="RIJ46460.1"/>
    <property type="molecule type" value="Genomic_DNA"/>
</dbReference>
<sequence>MRIKLILVATFALLFTSNSISFAQTYAKEAQNNEKLFSFGLIADPQYVDKETRGNRYYRNSLNKLETCVQELNQMDLAMTVCLGDLIDCNYSSYDSILPILHSLQSSTHKVLGNHDFDVEDAYIKNVRARLKNKKGYYSFNINGFTFIVLDGTDLSLFGTTPDSKAYRLANKKMIELKTDKHNNAHDWNGGLGKKQIKWFDKQLVKAEKRNKNLIIFCHWPLLPENDHQLWDNRLILGKIGACPNVVAWISGHFHKGYYKEENNIHHLTIKGMVESEHESTYGVIDVYQDRLILRGYGEQKSITLKY</sequence>
<name>A0A399SRN2_9BACT</name>
<accession>A0A399SRN2</accession>
<dbReference type="Pfam" id="PF00149">
    <property type="entry name" value="Metallophos"/>
    <property type="match status" value="1"/>
</dbReference>